<dbReference type="AlphaFoldDB" id="R9AM97"/>
<dbReference type="GO" id="GO:0016020">
    <property type="term" value="C:membrane"/>
    <property type="evidence" value="ECO:0007669"/>
    <property type="project" value="UniProtKB-SubCell"/>
</dbReference>
<gene>
    <name evidence="7" type="ORF">I593_03633</name>
</gene>
<dbReference type="PANTHER" id="PTHR11958:SF63">
    <property type="entry name" value="AMINO ACID TRANSPORTER"/>
    <property type="match status" value="1"/>
</dbReference>
<protein>
    <submittedName>
        <fullName evidence="7">Uncharacterized protein</fullName>
    </submittedName>
</protein>
<evidence type="ECO:0000256" key="5">
    <source>
        <dbReference type="ARBA" id="ARBA00023136"/>
    </source>
</evidence>
<evidence type="ECO:0000256" key="6">
    <source>
        <dbReference type="SAM" id="Phobius"/>
    </source>
</evidence>
<reference evidence="7 8" key="1">
    <citation type="submission" date="2013-03" db="EMBL/GenBank/DDBJ databases">
        <title>The Genome Sequence of Acinetobacter tandoii CIP 107469.</title>
        <authorList>
            <consortium name="The Broad Institute Genome Sequencing Platform"/>
            <consortium name="The Broad Institute Genome Sequencing Center for Infectious Disease"/>
            <person name="Cerqueira G."/>
            <person name="Feldgarden M."/>
            <person name="Courvalin P."/>
            <person name="Perichon B."/>
            <person name="Grillot-Courvalin C."/>
            <person name="Clermont D."/>
            <person name="Rocha E."/>
            <person name="Yoon E.-J."/>
            <person name="Nemec A."/>
            <person name="Walker B."/>
            <person name="Young S.K."/>
            <person name="Zeng Q."/>
            <person name="Gargeya S."/>
            <person name="Fitzgerald M."/>
            <person name="Haas B."/>
            <person name="Abouelleil A."/>
            <person name="Alvarado L."/>
            <person name="Arachchi H.M."/>
            <person name="Berlin A.M."/>
            <person name="Chapman S.B."/>
            <person name="Dewar J."/>
            <person name="Goldberg J."/>
            <person name="Griggs A."/>
            <person name="Gujja S."/>
            <person name="Hansen M."/>
            <person name="Howarth C."/>
            <person name="Imamovic A."/>
            <person name="Larimer J."/>
            <person name="McCowan C."/>
            <person name="Murphy C."/>
            <person name="Neiman D."/>
            <person name="Pearson M."/>
            <person name="Priest M."/>
            <person name="Roberts A."/>
            <person name="Saif S."/>
            <person name="Shea T."/>
            <person name="Sisk P."/>
            <person name="Sykes S."/>
            <person name="Wortman J."/>
            <person name="Nusbaum C."/>
            <person name="Birren B."/>
        </authorList>
    </citation>
    <scope>NUCLEOTIDE SEQUENCE [LARGE SCALE GENOMIC DNA]</scope>
    <source>
        <strain evidence="7 8">CIP 107469</strain>
    </source>
</reference>
<evidence type="ECO:0000256" key="4">
    <source>
        <dbReference type="ARBA" id="ARBA00022989"/>
    </source>
</evidence>
<evidence type="ECO:0000256" key="1">
    <source>
        <dbReference type="ARBA" id="ARBA00004141"/>
    </source>
</evidence>
<dbReference type="Proteomes" id="UP000016201">
    <property type="component" value="Unassembled WGS sequence"/>
</dbReference>
<feature type="transmembrane region" description="Helical" evidence="6">
    <location>
        <begin position="77"/>
        <end position="105"/>
    </location>
</feature>
<proteinExistence type="predicted"/>
<dbReference type="InterPro" id="IPR001991">
    <property type="entry name" value="Na-dicarboxylate_symporter"/>
</dbReference>
<feature type="transmembrane region" description="Helical" evidence="6">
    <location>
        <begin position="265"/>
        <end position="288"/>
    </location>
</feature>
<sequence>MQVINYIRGVRRLYFLDKKNSIFTHKICHSDVTLKDKITADMSLNTQILIAAILGIAFGFLLSVFPQSGFFTSSLYGLGIISSIFIGLLKMLLIPLIFSSIVVGVSNLQAGGQLGKVWKITVACCVTTTTLALILGIGCAHLFDVGKGVDIALFQNDMNQYQTPDTLTPTSFFTNFIQNTLINPFKAFAEGNVLAVVVFALFIGVALVHGGERFKAVRQLAAQFFEIMMLMISWVMKLAPLGIFALLAKLIATEDLSVLSRLAEFAVVVTGTTIFHGAVVLPLLLWIFGKMDPVTFFKGTRAALITAFATSSSSATMPLSMKCAQENLKVSPATAGFVIPLGTQLNMDGTALYEAAAALFVANLIGLDLSLGQQLIVCLTAMIASLGAPGIPSAGMVTMIMVLQSVGLPAEAIAILLPIDRLLDTVRTVVNVQGDMMISVVVDRHTRETVTEPNS</sequence>
<dbReference type="InterPro" id="IPR050746">
    <property type="entry name" value="DAACS"/>
</dbReference>
<dbReference type="SUPFAM" id="SSF118215">
    <property type="entry name" value="Proton glutamate symport protein"/>
    <property type="match status" value="1"/>
</dbReference>
<dbReference type="PRINTS" id="PR00173">
    <property type="entry name" value="EDTRNSPORT"/>
</dbReference>
<dbReference type="PATRIC" id="fig|1120927.3.peg.3537"/>
<dbReference type="PANTHER" id="PTHR11958">
    <property type="entry name" value="SODIUM/DICARBOXYLATE SYMPORTER-RELATED"/>
    <property type="match status" value="1"/>
</dbReference>
<feature type="transmembrane region" description="Helical" evidence="6">
    <location>
        <begin position="193"/>
        <end position="212"/>
    </location>
</feature>
<dbReference type="Gene3D" id="1.10.3860.10">
    <property type="entry name" value="Sodium:dicarboxylate symporter"/>
    <property type="match status" value="1"/>
</dbReference>
<feature type="transmembrane region" description="Helical" evidence="6">
    <location>
        <begin position="224"/>
        <end position="245"/>
    </location>
</feature>
<evidence type="ECO:0000313" key="7">
    <source>
        <dbReference type="EMBL" id="EOR03278.1"/>
    </source>
</evidence>
<keyword evidence="3 6" id="KW-0812">Transmembrane</keyword>
<feature type="transmembrane region" description="Helical" evidence="6">
    <location>
        <begin position="397"/>
        <end position="417"/>
    </location>
</feature>
<feature type="transmembrane region" description="Helical" evidence="6">
    <location>
        <begin position="44"/>
        <end position="65"/>
    </location>
</feature>
<evidence type="ECO:0000256" key="3">
    <source>
        <dbReference type="ARBA" id="ARBA00022692"/>
    </source>
</evidence>
<keyword evidence="8" id="KW-1185">Reference proteome</keyword>
<accession>R9AM97</accession>
<dbReference type="InterPro" id="IPR036458">
    <property type="entry name" value="Na:dicarbo_symporter_sf"/>
</dbReference>
<name>R9AM97_9GAMM</name>
<keyword evidence="5 6" id="KW-0472">Membrane</keyword>
<feature type="transmembrane region" description="Helical" evidence="6">
    <location>
        <begin position="117"/>
        <end position="143"/>
    </location>
</feature>
<feature type="transmembrane region" description="Helical" evidence="6">
    <location>
        <begin position="350"/>
        <end position="367"/>
    </location>
</feature>
<dbReference type="eggNOG" id="COG1301">
    <property type="taxonomic scope" value="Bacteria"/>
</dbReference>
<evidence type="ECO:0000313" key="8">
    <source>
        <dbReference type="Proteomes" id="UP000016201"/>
    </source>
</evidence>
<dbReference type="GO" id="GO:0015293">
    <property type="term" value="F:symporter activity"/>
    <property type="evidence" value="ECO:0007669"/>
    <property type="project" value="InterPro"/>
</dbReference>
<comment type="subcellular location">
    <subcellularLocation>
        <location evidence="1">Membrane</location>
        <topology evidence="1">Multi-pass membrane protein</topology>
    </subcellularLocation>
</comment>
<dbReference type="Pfam" id="PF00375">
    <property type="entry name" value="SDF"/>
    <property type="match status" value="1"/>
</dbReference>
<dbReference type="EMBL" id="AQFM01000047">
    <property type="protein sequence ID" value="EOR03278.1"/>
    <property type="molecule type" value="Genomic_DNA"/>
</dbReference>
<evidence type="ECO:0000256" key="2">
    <source>
        <dbReference type="ARBA" id="ARBA00022448"/>
    </source>
</evidence>
<keyword evidence="2" id="KW-0813">Transport</keyword>
<keyword evidence="4 6" id="KW-1133">Transmembrane helix</keyword>
<comment type="caution">
    <text evidence="7">The sequence shown here is derived from an EMBL/GenBank/DDBJ whole genome shotgun (WGS) entry which is preliminary data.</text>
</comment>
<organism evidence="7 8">
    <name type="scientific">Acinetobacter tandoii DSM 14970 = CIP 107469</name>
    <dbReference type="NCBI Taxonomy" id="1120927"/>
    <lineage>
        <taxon>Bacteria</taxon>
        <taxon>Pseudomonadati</taxon>
        <taxon>Pseudomonadota</taxon>
        <taxon>Gammaproteobacteria</taxon>
        <taxon>Moraxellales</taxon>
        <taxon>Moraxellaceae</taxon>
        <taxon>Acinetobacter</taxon>
    </lineage>
</organism>